<proteinExistence type="predicted"/>
<name>A0A1I7WR15_HETBA</name>
<dbReference type="WBParaSite" id="Hba_07578">
    <property type="protein sequence ID" value="Hba_07578"/>
    <property type="gene ID" value="Hba_07578"/>
</dbReference>
<evidence type="ECO:0000313" key="1">
    <source>
        <dbReference type="Proteomes" id="UP000095283"/>
    </source>
</evidence>
<dbReference type="Proteomes" id="UP000095283">
    <property type="component" value="Unplaced"/>
</dbReference>
<keyword evidence="1" id="KW-1185">Reference proteome</keyword>
<accession>A0A1I7WR15</accession>
<protein>
    <submittedName>
        <fullName evidence="2">Uncharacterized protein</fullName>
    </submittedName>
</protein>
<reference evidence="2" key="1">
    <citation type="submission" date="2016-11" db="UniProtKB">
        <authorList>
            <consortium name="WormBaseParasite"/>
        </authorList>
    </citation>
    <scope>IDENTIFICATION</scope>
</reference>
<sequence>MLFKYFAYINELSKNNTKITKLEEPTIMVNLLIPPVSSIFLFDVGWSVGAADGVPLYKA</sequence>
<evidence type="ECO:0000313" key="2">
    <source>
        <dbReference type="WBParaSite" id="Hba_07578"/>
    </source>
</evidence>
<organism evidence="1 2">
    <name type="scientific">Heterorhabditis bacteriophora</name>
    <name type="common">Entomopathogenic nematode worm</name>
    <dbReference type="NCBI Taxonomy" id="37862"/>
    <lineage>
        <taxon>Eukaryota</taxon>
        <taxon>Metazoa</taxon>
        <taxon>Ecdysozoa</taxon>
        <taxon>Nematoda</taxon>
        <taxon>Chromadorea</taxon>
        <taxon>Rhabditida</taxon>
        <taxon>Rhabditina</taxon>
        <taxon>Rhabditomorpha</taxon>
        <taxon>Strongyloidea</taxon>
        <taxon>Heterorhabditidae</taxon>
        <taxon>Heterorhabditis</taxon>
    </lineage>
</organism>
<dbReference type="AlphaFoldDB" id="A0A1I7WR15"/>